<dbReference type="GO" id="GO:0016705">
    <property type="term" value="F:oxidoreductase activity, acting on paired donors, with incorporation or reduction of molecular oxygen"/>
    <property type="evidence" value="ECO:0007669"/>
    <property type="project" value="InterPro"/>
</dbReference>
<feature type="binding site" description="axial binding residue" evidence="8">
    <location>
        <position position="479"/>
    </location>
    <ligand>
        <name>heme</name>
        <dbReference type="ChEBI" id="CHEBI:30413"/>
    </ligand>
    <ligandPart>
        <name>Fe</name>
        <dbReference type="ChEBI" id="CHEBI:18248"/>
    </ligandPart>
</feature>
<dbReference type="GO" id="GO:0020037">
    <property type="term" value="F:heme binding"/>
    <property type="evidence" value="ECO:0007669"/>
    <property type="project" value="InterPro"/>
</dbReference>
<keyword evidence="6 8" id="KW-0408">Iron</keyword>
<keyword evidence="7" id="KW-0503">Monooxygenase</keyword>
<dbReference type="STRING" id="1116229.S3DTX3"/>
<dbReference type="GO" id="GO:0005506">
    <property type="term" value="F:iron ion binding"/>
    <property type="evidence" value="ECO:0007669"/>
    <property type="project" value="InterPro"/>
</dbReference>
<dbReference type="GeneID" id="19460051"/>
<evidence type="ECO:0000256" key="8">
    <source>
        <dbReference type="PIRSR" id="PIRSR602401-1"/>
    </source>
</evidence>
<evidence type="ECO:0000313" key="11">
    <source>
        <dbReference type="Proteomes" id="UP000016922"/>
    </source>
</evidence>
<reference evidence="10 11" key="1">
    <citation type="journal article" date="2013" name="BMC Genomics">
        <title>Genomics-driven discovery of the pneumocandin biosynthetic gene cluster in the fungus Glarea lozoyensis.</title>
        <authorList>
            <person name="Chen L."/>
            <person name="Yue Q."/>
            <person name="Zhang X."/>
            <person name="Xiang M."/>
            <person name="Wang C."/>
            <person name="Li S."/>
            <person name="Che Y."/>
            <person name="Ortiz-Lopez F.J."/>
            <person name="Bills G.F."/>
            <person name="Liu X."/>
            <person name="An Z."/>
        </authorList>
    </citation>
    <scope>NUCLEOTIDE SEQUENCE [LARGE SCALE GENOMIC DNA]</scope>
    <source>
        <strain evidence="11">ATCC 20868 / MF5171</strain>
    </source>
</reference>
<evidence type="ECO:0000256" key="9">
    <source>
        <dbReference type="SAM" id="Phobius"/>
    </source>
</evidence>
<gene>
    <name evidence="10" type="ORF">GLAREA_00993</name>
</gene>
<dbReference type="eggNOG" id="KOG0158">
    <property type="taxonomic scope" value="Eukaryota"/>
</dbReference>
<dbReference type="SUPFAM" id="SSF48264">
    <property type="entry name" value="Cytochrome P450"/>
    <property type="match status" value="1"/>
</dbReference>
<evidence type="ECO:0000256" key="4">
    <source>
        <dbReference type="ARBA" id="ARBA00022723"/>
    </source>
</evidence>
<evidence type="ECO:0000256" key="5">
    <source>
        <dbReference type="ARBA" id="ARBA00023002"/>
    </source>
</evidence>
<dbReference type="PRINTS" id="PR00463">
    <property type="entry name" value="EP450I"/>
</dbReference>
<accession>S3DTX3</accession>
<protein>
    <submittedName>
        <fullName evidence="10">Cytochrome P450</fullName>
    </submittedName>
</protein>
<dbReference type="Gene3D" id="1.10.630.10">
    <property type="entry name" value="Cytochrome P450"/>
    <property type="match status" value="1"/>
</dbReference>
<dbReference type="PANTHER" id="PTHR24305">
    <property type="entry name" value="CYTOCHROME P450"/>
    <property type="match status" value="1"/>
</dbReference>
<organism evidence="10 11">
    <name type="scientific">Glarea lozoyensis (strain ATCC 20868 / MF5171)</name>
    <dbReference type="NCBI Taxonomy" id="1116229"/>
    <lineage>
        <taxon>Eukaryota</taxon>
        <taxon>Fungi</taxon>
        <taxon>Dikarya</taxon>
        <taxon>Ascomycota</taxon>
        <taxon>Pezizomycotina</taxon>
        <taxon>Leotiomycetes</taxon>
        <taxon>Helotiales</taxon>
        <taxon>Helotiaceae</taxon>
        <taxon>Glarea</taxon>
    </lineage>
</organism>
<dbReference type="InterPro" id="IPR001128">
    <property type="entry name" value="Cyt_P450"/>
</dbReference>
<keyword evidence="11" id="KW-1185">Reference proteome</keyword>
<dbReference type="EMBL" id="KE145367">
    <property type="protein sequence ID" value="EPE29833.1"/>
    <property type="molecule type" value="Genomic_DNA"/>
</dbReference>
<name>S3DTX3_GLAL2</name>
<sequence>MYNTEMSITWAISIGLSTLLAYFFKNLYRQRMLVKTLIKQGLPVAPNHNFLFGHLLYLKRFSDAMPKGAHFQYMFSDIYQESFQDGGVFYLDMWPLSPLFLAVVSPTTATSVTQTNSKIYARKPDLLPKLFKPLAGGPNLFDMPEVEWKPWRATFSKCFSNEHFMYLVPGIVEQTLVYCETLRRHAEMGDTFFLDTMTIRFTMDIIGKTILNSELGAQRGYNPLADCMISQMRWQQPNGDINPFSLIHLPRFFMQWLNGRRMDSYIGPELDKRFREHRASPPDSKKNKAIIDLLLQAYSPNSEATPNQEETMDPEFRLFAIRQIRMFVFAGHDSTSSAITYCFHLLSRHPKALQRLRAEHDETYGMDISSVASKLLANPALANGLLYTTAVIKEALRLFPPASSSRQGTTGVEITDDRGMVCPTEGAVVWVNHQAMHRAPKYWVRPDDFLPERWLVSPDHELYPMKGAWRPFENGPRNCIGQGLVMMELRIVLSLTVREFLFEDAYEEFDARGGRKGIKNYKGERAFQIDEGAAHPAEYYPCKVKLNV</sequence>
<dbReference type="OrthoDB" id="10029320at2759"/>
<dbReference type="Proteomes" id="UP000016922">
    <property type="component" value="Unassembled WGS sequence"/>
</dbReference>
<evidence type="ECO:0000256" key="7">
    <source>
        <dbReference type="ARBA" id="ARBA00023033"/>
    </source>
</evidence>
<keyword evidence="9" id="KW-0472">Membrane</keyword>
<dbReference type="HOGENOM" id="CLU_020492_1_0_1"/>
<dbReference type="KEGG" id="glz:GLAREA_00993"/>
<keyword evidence="9" id="KW-0812">Transmembrane</keyword>
<evidence type="ECO:0000256" key="2">
    <source>
        <dbReference type="ARBA" id="ARBA00005179"/>
    </source>
</evidence>
<dbReference type="RefSeq" id="XP_008083942.1">
    <property type="nucleotide sequence ID" value="XM_008085751.1"/>
</dbReference>
<proteinExistence type="predicted"/>
<dbReference type="CDD" id="cd11051">
    <property type="entry name" value="CYP59-like"/>
    <property type="match status" value="1"/>
</dbReference>
<comment type="pathway">
    <text evidence="2">Secondary metabolite biosynthesis.</text>
</comment>
<keyword evidence="5" id="KW-0560">Oxidoreductase</keyword>
<dbReference type="PANTHER" id="PTHR24305:SF107">
    <property type="entry name" value="P450, PUTATIVE (EUROFUNG)-RELATED"/>
    <property type="match status" value="1"/>
</dbReference>
<dbReference type="InterPro" id="IPR036396">
    <property type="entry name" value="Cyt_P450_sf"/>
</dbReference>
<dbReference type="InterPro" id="IPR050121">
    <property type="entry name" value="Cytochrome_P450_monoxygenase"/>
</dbReference>
<feature type="transmembrane region" description="Helical" evidence="9">
    <location>
        <begin position="6"/>
        <end position="24"/>
    </location>
</feature>
<comment type="cofactor">
    <cofactor evidence="1 8">
        <name>heme</name>
        <dbReference type="ChEBI" id="CHEBI:30413"/>
    </cofactor>
</comment>
<evidence type="ECO:0000256" key="6">
    <source>
        <dbReference type="ARBA" id="ARBA00023004"/>
    </source>
</evidence>
<evidence type="ECO:0000256" key="1">
    <source>
        <dbReference type="ARBA" id="ARBA00001971"/>
    </source>
</evidence>
<dbReference type="PRINTS" id="PR00385">
    <property type="entry name" value="P450"/>
</dbReference>
<dbReference type="AlphaFoldDB" id="S3DTX3"/>
<dbReference type="Pfam" id="PF00067">
    <property type="entry name" value="p450"/>
    <property type="match status" value="1"/>
</dbReference>
<evidence type="ECO:0000313" key="10">
    <source>
        <dbReference type="EMBL" id="EPE29833.1"/>
    </source>
</evidence>
<keyword evidence="4 8" id="KW-0479">Metal-binding</keyword>
<evidence type="ECO:0000256" key="3">
    <source>
        <dbReference type="ARBA" id="ARBA00022617"/>
    </source>
</evidence>
<dbReference type="OMA" id="CAIWIVH"/>
<dbReference type="InterPro" id="IPR002401">
    <property type="entry name" value="Cyt_P450_E_grp-I"/>
</dbReference>
<keyword evidence="9" id="KW-1133">Transmembrane helix</keyword>
<dbReference type="GO" id="GO:0004497">
    <property type="term" value="F:monooxygenase activity"/>
    <property type="evidence" value="ECO:0007669"/>
    <property type="project" value="UniProtKB-KW"/>
</dbReference>
<keyword evidence="3 8" id="KW-0349">Heme</keyword>